<comment type="caution">
    <text evidence="1">The sequence shown here is derived from an EMBL/GenBank/DDBJ whole genome shotgun (WGS) entry which is preliminary data.</text>
</comment>
<dbReference type="EMBL" id="JAUTXU010000007">
    <property type="protein sequence ID" value="KAK3723902.1"/>
    <property type="molecule type" value="Genomic_DNA"/>
</dbReference>
<evidence type="ECO:0000313" key="1">
    <source>
        <dbReference type="EMBL" id="KAK3723902.1"/>
    </source>
</evidence>
<proteinExistence type="predicted"/>
<name>A0ACC3NVX1_9PEZI</name>
<sequence>MPAPTVMVIAAAIEMSFTILHILKVKTPVQINSVLRGERFRPGIYFVVEDVVAVDGNGGLPYRTALDLRYRCSPIFRRMLVRLSMFWSLSALLIGGAIIAVIWITPESVAFGIGWIAPFVWGGIWTPVTIKWVQRELLKEKRAWELSL</sequence>
<protein>
    <submittedName>
        <fullName evidence="1">Uncharacterized protein</fullName>
    </submittedName>
</protein>
<organism evidence="1 2">
    <name type="scientific">Vermiconidia calcicola</name>
    <dbReference type="NCBI Taxonomy" id="1690605"/>
    <lineage>
        <taxon>Eukaryota</taxon>
        <taxon>Fungi</taxon>
        <taxon>Dikarya</taxon>
        <taxon>Ascomycota</taxon>
        <taxon>Pezizomycotina</taxon>
        <taxon>Dothideomycetes</taxon>
        <taxon>Dothideomycetidae</taxon>
        <taxon>Mycosphaerellales</taxon>
        <taxon>Extremaceae</taxon>
        <taxon>Vermiconidia</taxon>
    </lineage>
</organism>
<gene>
    <name evidence="1" type="ORF">LTR37_001386</name>
</gene>
<evidence type="ECO:0000313" key="2">
    <source>
        <dbReference type="Proteomes" id="UP001281147"/>
    </source>
</evidence>
<dbReference type="Proteomes" id="UP001281147">
    <property type="component" value="Unassembled WGS sequence"/>
</dbReference>
<reference evidence="1" key="1">
    <citation type="submission" date="2023-07" db="EMBL/GenBank/DDBJ databases">
        <title>Black Yeasts Isolated from many extreme environments.</title>
        <authorList>
            <person name="Coleine C."/>
            <person name="Stajich J.E."/>
            <person name="Selbmann L."/>
        </authorList>
    </citation>
    <scope>NUCLEOTIDE SEQUENCE</scope>
    <source>
        <strain evidence="1">CCFEE 5714</strain>
    </source>
</reference>
<keyword evidence="2" id="KW-1185">Reference proteome</keyword>
<accession>A0ACC3NVX1</accession>